<feature type="region of interest" description="Disordered" evidence="2">
    <location>
        <begin position="1"/>
        <end position="21"/>
    </location>
</feature>
<evidence type="ECO:0000256" key="2">
    <source>
        <dbReference type="SAM" id="MobiDB-lite"/>
    </source>
</evidence>
<accession>A0A4R5CET6</accession>
<dbReference type="Proteomes" id="UP000294513">
    <property type="component" value="Unassembled WGS sequence"/>
</dbReference>
<dbReference type="InterPro" id="IPR001509">
    <property type="entry name" value="Epimerase_deHydtase"/>
</dbReference>
<dbReference type="OrthoDB" id="3505012at2"/>
<dbReference type="Gene3D" id="3.90.25.10">
    <property type="entry name" value="UDP-galactose 4-epimerase, domain 1"/>
    <property type="match status" value="2"/>
</dbReference>
<dbReference type="AlphaFoldDB" id="A0A4R5CET6"/>
<proteinExistence type="inferred from homology"/>
<keyword evidence="5" id="KW-1185">Reference proteome</keyword>
<gene>
    <name evidence="4" type="ORF">E1298_02080</name>
</gene>
<dbReference type="PANTHER" id="PTHR43000">
    <property type="entry name" value="DTDP-D-GLUCOSE 4,6-DEHYDRATASE-RELATED"/>
    <property type="match status" value="1"/>
</dbReference>
<comment type="caution">
    <text evidence="4">The sequence shown here is derived from an EMBL/GenBank/DDBJ whole genome shotgun (WGS) entry which is preliminary data.</text>
</comment>
<evidence type="ECO:0000256" key="1">
    <source>
        <dbReference type="ARBA" id="ARBA00007637"/>
    </source>
</evidence>
<evidence type="ECO:0000313" key="4">
    <source>
        <dbReference type="EMBL" id="TDD96793.1"/>
    </source>
</evidence>
<dbReference type="InterPro" id="IPR036291">
    <property type="entry name" value="NAD(P)-bd_dom_sf"/>
</dbReference>
<name>A0A4R5CET6_9ACTN</name>
<dbReference type="Gene3D" id="3.40.50.720">
    <property type="entry name" value="NAD(P)-binding Rossmann-like Domain"/>
    <property type="match status" value="1"/>
</dbReference>
<dbReference type="EMBL" id="SMKU01000004">
    <property type="protein sequence ID" value="TDD96793.1"/>
    <property type="molecule type" value="Genomic_DNA"/>
</dbReference>
<dbReference type="SUPFAM" id="SSF51735">
    <property type="entry name" value="NAD(P)-binding Rossmann-fold domains"/>
    <property type="match status" value="1"/>
</dbReference>
<dbReference type="Pfam" id="PF01370">
    <property type="entry name" value="Epimerase"/>
    <property type="match status" value="1"/>
</dbReference>
<protein>
    <submittedName>
        <fullName evidence="4">NAD-dependent epimerase/dehydratase family protein</fullName>
    </submittedName>
</protein>
<sequence>MRPTRLGTLSNTKQSRGKTPRKWAPRMLMMITGAAGFIGSHAVARLVRDGHHVIAVDQLALDDALDVTDALNGAKVTYRQIDIGDEGRLRETIEGVDVVWHFAASADIPGGARRTGLDLASSVMGTRAVLEAMRGAGTPEIVFPSTSAVYGAEPPRPVPETHGPTLPTSLYGAGKAGAEALISAYCHLFGLRAWIFRLGNVVGGGMPRGVIRDFILKLSADPERLAVLGTGTQRKSYVLVDDVLDGMATLRDAHDLTGKAPCDVVNIAADGSLDVLTVASIVAGEMGLAPVVSTAGDGLSWPGDQPVVELDVAKAAGLGWQAAHSPARAVALAARRLVPALLGADR</sequence>
<evidence type="ECO:0000313" key="5">
    <source>
        <dbReference type="Proteomes" id="UP000294513"/>
    </source>
</evidence>
<comment type="similarity">
    <text evidence="1">Belongs to the NAD(P)-dependent epimerase/dehydratase family.</text>
</comment>
<reference evidence="4 5" key="1">
    <citation type="submission" date="2019-03" db="EMBL/GenBank/DDBJ databases">
        <title>Draft genome sequences of novel Actinobacteria.</title>
        <authorList>
            <person name="Sahin N."/>
            <person name="Ay H."/>
            <person name="Saygin H."/>
        </authorList>
    </citation>
    <scope>NUCLEOTIDE SEQUENCE [LARGE SCALE GENOMIC DNA]</scope>
    <source>
        <strain evidence="4 5">H3C3</strain>
    </source>
</reference>
<evidence type="ECO:0000259" key="3">
    <source>
        <dbReference type="Pfam" id="PF01370"/>
    </source>
</evidence>
<feature type="domain" description="NAD-dependent epimerase/dehydratase" evidence="3">
    <location>
        <begin position="29"/>
        <end position="256"/>
    </location>
</feature>
<organism evidence="4 5">
    <name type="scientific">Actinomadura rubrisoli</name>
    <dbReference type="NCBI Taxonomy" id="2530368"/>
    <lineage>
        <taxon>Bacteria</taxon>
        <taxon>Bacillati</taxon>
        <taxon>Actinomycetota</taxon>
        <taxon>Actinomycetes</taxon>
        <taxon>Streptosporangiales</taxon>
        <taxon>Thermomonosporaceae</taxon>
        <taxon>Actinomadura</taxon>
    </lineage>
</organism>